<evidence type="ECO:0000256" key="1">
    <source>
        <dbReference type="ARBA" id="ARBA00004202"/>
    </source>
</evidence>
<dbReference type="OrthoDB" id="9811865at2"/>
<reference evidence="8" key="1">
    <citation type="submission" date="2020-04" db="EMBL/GenBank/DDBJ databases">
        <title>Phage recombination drives evolution of spore-forming Bacilli.</title>
        <authorList>
            <person name="Dragos A."/>
            <person name="Kovacs A.T."/>
        </authorList>
    </citation>
    <scope>NUCLEOTIDE SEQUENCE</scope>
    <source>
        <strain evidence="8">168</strain>
    </source>
</reference>
<keyword evidence="6 7" id="KW-0472">Membrane</keyword>
<keyword evidence="7" id="KW-0812">Transmembrane</keyword>
<sequence>MKIRSLLANCYLYFLSAIAFFLQWVKPESKVTLLISFEANAKAILEEYEQGQYSYKLNILYTQQASAIAESFPNVDAYLLQEKNPIHLIKAVYLMFNSKVIITDNYFLLTSVLNKRKQTKCIQVWHANGSLKKFGLEDITNMQRTKTDIKRFQKVYSSYDYLTVGSEEMANIFKKSFGIKDNQLLKIGVPLTDPYYRENKKKISDTLNIQRKKIILYAPTFRDYNMQSIQLPFTEEQLIHQLKEEYVLFVKLHPAIQNNIDIKYSSDYIKDVSNYALFDLLMAADILITDYSSVPFEFSILNKPILFYTYDLKLYQQKRGLVDNYLSIIPGRACYDSESLINEIQTPFNYSKIKVFSDRWNKYSDGNSSQNLLNFIENLIS</sequence>
<protein>
    <submittedName>
        <fullName evidence="8">Teichoic acid glycerol-phosphate primase</fullName>
    </submittedName>
</protein>
<dbReference type="SUPFAM" id="SSF53756">
    <property type="entry name" value="UDP-Glycosyltransferase/glycogen phosphorylase"/>
    <property type="match status" value="1"/>
</dbReference>
<dbReference type="InterPro" id="IPR043148">
    <property type="entry name" value="TagF_C"/>
</dbReference>
<dbReference type="KEGG" id="bsu:BSU35760"/>
<dbReference type="InterPro" id="IPR043149">
    <property type="entry name" value="TagF_N"/>
</dbReference>
<evidence type="ECO:0000256" key="5">
    <source>
        <dbReference type="ARBA" id="ARBA00022944"/>
    </source>
</evidence>
<comment type="similarity">
    <text evidence="2">Belongs to the CDP-glycerol glycerophosphotransferase family.</text>
</comment>
<dbReference type="SMR" id="A0A6M3ZL66"/>
<proteinExistence type="inferred from homology"/>
<dbReference type="Gene3D" id="3.40.50.12580">
    <property type="match status" value="1"/>
</dbReference>
<dbReference type="EMBL" id="CP052842">
    <property type="protein sequence ID" value="QJP90262.1"/>
    <property type="molecule type" value="Genomic_DNA"/>
</dbReference>
<organism evidence="8">
    <name type="scientific">Bacillus subtilis (strain 168)</name>
    <dbReference type="NCBI Taxonomy" id="224308"/>
    <lineage>
        <taxon>Bacteria</taxon>
        <taxon>Bacillati</taxon>
        <taxon>Bacillota</taxon>
        <taxon>Bacilli</taxon>
        <taxon>Bacillales</taxon>
        <taxon>Bacillaceae</taxon>
        <taxon>Bacillus</taxon>
    </lineage>
</organism>
<evidence type="ECO:0000256" key="4">
    <source>
        <dbReference type="ARBA" id="ARBA00022679"/>
    </source>
</evidence>
<dbReference type="GO" id="GO:0005886">
    <property type="term" value="C:plasma membrane"/>
    <property type="evidence" value="ECO:0007669"/>
    <property type="project" value="UniProtKB-SubCell"/>
</dbReference>
<evidence type="ECO:0000313" key="8">
    <source>
        <dbReference type="EMBL" id="QJP90262.1"/>
    </source>
</evidence>
<dbReference type="GeneID" id="936813"/>
<accession>A0A6M3ZL66</accession>
<keyword evidence="5" id="KW-0777">Teichoic acid biosynthesis</keyword>
<dbReference type="Pfam" id="PF04464">
    <property type="entry name" value="Glyphos_transf"/>
    <property type="match status" value="1"/>
</dbReference>
<feature type="transmembrane region" description="Helical" evidence="7">
    <location>
        <begin position="7"/>
        <end position="25"/>
    </location>
</feature>
<evidence type="ECO:0000256" key="2">
    <source>
        <dbReference type="ARBA" id="ARBA00010488"/>
    </source>
</evidence>
<dbReference type="GO" id="GO:0019350">
    <property type="term" value="P:teichoic acid biosynthetic process"/>
    <property type="evidence" value="ECO:0007669"/>
    <property type="project" value="UniProtKB-KW"/>
</dbReference>
<dbReference type="RefSeq" id="WP_009968271.1">
    <property type="nucleotide sequence ID" value="NC_000964.3"/>
</dbReference>
<dbReference type="PANTHER" id="PTHR37316">
    <property type="entry name" value="TEICHOIC ACID GLYCEROL-PHOSPHATE PRIMASE"/>
    <property type="match status" value="1"/>
</dbReference>
<name>A0A6M3ZL66_BACSU</name>
<keyword evidence="4" id="KW-0808">Transferase</keyword>
<evidence type="ECO:0000256" key="3">
    <source>
        <dbReference type="ARBA" id="ARBA00022475"/>
    </source>
</evidence>
<keyword evidence="3" id="KW-1003">Cell membrane</keyword>
<comment type="subcellular location">
    <subcellularLocation>
        <location evidence="1">Cell membrane</location>
        <topology evidence="1">Peripheral membrane protein</topology>
    </subcellularLocation>
</comment>
<dbReference type="Gene3D" id="3.40.50.11820">
    <property type="match status" value="1"/>
</dbReference>
<evidence type="ECO:0000256" key="7">
    <source>
        <dbReference type="SAM" id="Phobius"/>
    </source>
</evidence>
<dbReference type="AlphaFoldDB" id="A0A6M3ZL66"/>
<evidence type="ECO:0000256" key="6">
    <source>
        <dbReference type="ARBA" id="ARBA00023136"/>
    </source>
</evidence>
<dbReference type="RefSeq" id="NP_391457.1">
    <property type="nucleotide sequence ID" value="NC_000964.3"/>
</dbReference>
<dbReference type="PANTHER" id="PTHR37316:SF1">
    <property type="entry name" value="TEICHOIC ACID GLYCEROL-PHOSPHATE PRIMASE"/>
    <property type="match status" value="1"/>
</dbReference>
<dbReference type="InterPro" id="IPR051612">
    <property type="entry name" value="Teichoic_Acid_Biosynth"/>
</dbReference>
<dbReference type="InterPro" id="IPR007554">
    <property type="entry name" value="Glycerophosphate_synth"/>
</dbReference>
<keyword evidence="7" id="KW-1133">Transmembrane helix</keyword>
<dbReference type="GO" id="GO:0047355">
    <property type="term" value="F:CDP-glycerol glycerophosphotransferase activity"/>
    <property type="evidence" value="ECO:0007669"/>
    <property type="project" value="InterPro"/>
</dbReference>
<gene>
    <name evidence="8" type="primary">tagB</name>
    <name evidence="8" type="ORF">HIR78_20575</name>
</gene>